<feature type="transmembrane region" description="Helical" evidence="6">
    <location>
        <begin position="215"/>
        <end position="234"/>
    </location>
</feature>
<dbReference type="Gene3D" id="1.20.1250.20">
    <property type="entry name" value="MFS general substrate transporter like domains"/>
    <property type="match status" value="1"/>
</dbReference>
<feature type="transmembrane region" description="Helical" evidence="6">
    <location>
        <begin position="171"/>
        <end position="188"/>
    </location>
</feature>
<dbReference type="PROSITE" id="PS50850">
    <property type="entry name" value="MFS"/>
    <property type="match status" value="1"/>
</dbReference>
<feature type="transmembrane region" description="Helical" evidence="6">
    <location>
        <begin position="48"/>
        <end position="68"/>
    </location>
</feature>
<evidence type="ECO:0000313" key="8">
    <source>
        <dbReference type="EMBL" id="GAA4079282.1"/>
    </source>
</evidence>
<evidence type="ECO:0000313" key="9">
    <source>
        <dbReference type="Proteomes" id="UP001500683"/>
    </source>
</evidence>
<evidence type="ECO:0000256" key="5">
    <source>
        <dbReference type="ARBA" id="ARBA00023136"/>
    </source>
</evidence>
<sequence length="405" mass="41532">MSHAQPTRRHLRLFLGGQSVSLLGDGLGLLAIPLLVLEVSRNPVVSALSAASLTLGHLCVGLPAGVLVDRLDPWRVLMAMDAARTLLFAALFAASATGTATVGLILVIAVTAGACHVLFDTALVVVVKDLFAAPGLLRANSTIELARQASLLVGPGVTAGLAALGGLRTALLVDALTFGVSLLSLAAVRRRVPGPRRPAAWPRWRDMTRDVREGLRYLLSVRTLVILTVVQMVVNLCLAVEKLIYFYGRDTLGLSASAVSVVAASAGAGGIAGALSAAPLARRTGQMRVIVAAVVACGTAVAAMSLATTLGTLMLATSASAWAVVTASVVNRTQRQQIVPRALLGRVTSTGRLLYLAVDPLGVLVTGGATAALGGDPRPVFLTAGVVVAATALAGWRAGLRDHPS</sequence>
<keyword evidence="3 6" id="KW-0812">Transmembrane</keyword>
<feature type="transmembrane region" description="Helical" evidence="6">
    <location>
        <begin position="12"/>
        <end position="36"/>
    </location>
</feature>
<reference evidence="9" key="1">
    <citation type="journal article" date="2019" name="Int. J. Syst. Evol. Microbiol.">
        <title>The Global Catalogue of Microorganisms (GCM) 10K type strain sequencing project: providing services to taxonomists for standard genome sequencing and annotation.</title>
        <authorList>
            <consortium name="The Broad Institute Genomics Platform"/>
            <consortium name="The Broad Institute Genome Sequencing Center for Infectious Disease"/>
            <person name="Wu L."/>
            <person name="Ma J."/>
        </authorList>
    </citation>
    <scope>NUCLEOTIDE SEQUENCE [LARGE SCALE GENOMIC DNA]</scope>
    <source>
        <strain evidence="9">JCM 16702</strain>
    </source>
</reference>
<evidence type="ECO:0000259" key="7">
    <source>
        <dbReference type="PROSITE" id="PS50850"/>
    </source>
</evidence>
<dbReference type="PANTHER" id="PTHR23513:SF6">
    <property type="entry name" value="MAJOR FACILITATOR SUPERFAMILY ASSOCIATED DOMAIN-CONTAINING PROTEIN"/>
    <property type="match status" value="1"/>
</dbReference>
<name>A0ABP7W2V0_9ACTN</name>
<gene>
    <name evidence="8" type="ORF">GCM10022214_41950</name>
</gene>
<keyword evidence="4 6" id="KW-1133">Transmembrane helix</keyword>
<dbReference type="CDD" id="cd06173">
    <property type="entry name" value="MFS_MefA_like"/>
    <property type="match status" value="1"/>
</dbReference>
<dbReference type="SUPFAM" id="SSF103473">
    <property type="entry name" value="MFS general substrate transporter"/>
    <property type="match status" value="1"/>
</dbReference>
<evidence type="ECO:0000256" key="3">
    <source>
        <dbReference type="ARBA" id="ARBA00022692"/>
    </source>
</evidence>
<dbReference type="InterPro" id="IPR011701">
    <property type="entry name" value="MFS"/>
</dbReference>
<feature type="transmembrane region" description="Helical" evidence="6">
    <location>
        <begin position="254"/>
        <end position="277"/>
    </location>
</feature>
<dbReference type="Pfam" id="PF07690">
    <property type="entry name" value="MFS_1"/>
    <property type="match status" value="1"/>
</dbReference>
<feature type="domain" description="Major facilitator superfamily (MFS) profile" evidence="7">
    <location>
        <begin position="5"/>
        <end position="403"/>
    </location>
</feature>
<evidence type="ECO:0000256" key="1">
    <source>
        <dbReference type="ARBA" id="ARBA00004651"/>
    </source>
</evidence>
<feature type="transmembrane region" description="Helical" evidence="6">
    <location>
        <begin position="289"/>
        <end position="307"/>
    </location>
</feature>
<feature type="transmembrane region" description="Helical" evidence="6">
    <location>
        <begin position="313"/>
        <end position="332"/>
    </location>
</feature>
<dbReference type="InterPro" id="IPR036259">
    <property type="entry name" value="MFS_trans_sf"/>
</dbReference>
<dbReference type="RefSeq" id="WP_344949915.1">
    <property type="nucleotide sequence ID" value="NZ_BAAAZG010000026.1"/>
</dbReference>
<feature type="transmembrane region" description="Helical" evidence="6">
    <location>
        <begin position="88"/>
        <end position="111"/>
    </location>
</feature>
<keyword evidence="5 6" id="KW-0472">Membrane</keyword>
<feature type="transmembrane region" description="Helical" evidence="6">
    <location>
        <begin position="353"/>
        <end position="374"/>
    </location>
</feature>
<dbReference type="EMBL" id="BAAAZG010000026">
    <property type="protein sequence ID" value="GAA4079282.1"/>
    <property type="molecule type" value="Genomic_DNA"/>
</dbReference>
<dbReference type="Proteomes" id="UP001500683">
    <property type="component" value="Unassembled WGS sequence"/>
</dbReference>
<proteinExistence type="predicted"/>
<feature type="transmembrane region" description="Helical" evidence="6">
    <location>
        <begin position="380"/>
        <end position="400"/>
    </location>
</feature>
<evidence type="ECO:0000256" key="6">
    <source>
        <dbReference type="SAM" id="Phobius"/>
    </source>
</evidence>
<keyword evidence="2" id="KW-1003">Cell membrane</keyword>
<comment type="caution">
    <text evidence="8">The sequence shown here is derived from an EMBL/GenBank/DDBJ whole genome shotgun (WGS) entry which is preliminary data.</text>
</comment>
<organism evidence="8 9">
    <name type="scientific">Actinomadura miaoliensis</name>
    <dbReference type="NCBI Taxonomy" id="430685"/>
    <lineage>
        <taxon>Bacteria</taxon>
        <taxon>Bacillati</taxon>
        <taxon>Actinomycetota</taxon>
        <taxon>Actinomycetes</taxon>
        <taxon>Streptosporangiales</taxon>
        <taxon>Thermomonosporaceae</taxon>
        <taxon>Actinomadura</taxon>
    </lineage>
</organism>
<evidence type="ECO:0000256" key="4">
    <source>
        <dbReference type="ARBA" id="ARBA00022989"/>
    </source>
</evidence>
<comment type="subcellular location">
    <subcellularLocation>
        <location evidence="1">Cell membrane</location>
        <topology evidence="1">Multi-pass membrane protein</topology>
    </subcellularLocation>
</comment>
<protein>
    <recommendedName>
        <fullName evidence="7">Major facilitator superfamily (MFS) profile domain-containing protein</fullName>
    </recommendedName>
</protein>
<dbReference type="PANTHER" id="PTHR23513">
    <property type="entry name" value="INTEGRAL MEMBRANE EFFLUX PROTEIN-RELATED"/>
    <property type="match status" value="1"/>
</dbReference>
<accession>A0ABP7W2V0</accession>
<evidence type="ECO:0000256" key="2">
    <source>
        <dbReference type="ARBA" id="ARBA00022475"/>
    </source>
</evidence>
<dbReference type="InterPro" id="IPR020846">
    <property type="entry name" value="MFS_dom"/>
</dbReference>
<keyword evidence="9" id="KW-1185">Reference proteome</keyword>